<proteinExistence type="predicted"/>
<accession>A0A917IUT9</accession>
<comment type="caution">
    <text evidence="2">The sequence shown here is derived from an EMBL/GenBank/DDBJ whole genome shotgun (WGS) entry which is preliminary data.</text>
</comment>
<reference evidence="2 3" key="1">
    <citation type="journal article" date="2014" name="Int. J. Syst. Evol. Microbiol.">
        <title>Complete genome sequence of Corynebacterium casei LMG S-19264T (=DSM 44701T), isolated from a smear-ripened cheese.</title>
        <authorList>
            <consortium name="US DOE Joint Genome Institute (JGI-PGF)"/>
            <person name="Walter F."/>
            <person name="Albersmeier A."/>
            <person name="Kalinowski J."/>
            <person name="Ruckert C."/>
        </authorList>
    </citation>
    <scope>NUCLEOTIDE SEQUENCE [LARGE SCALE GENOMIC DNA]</scope>
    <source>
        <strain evidence="2 3">CCM 8669</strain>
    </source>
</reference>
<protein>
    <recommendedName>
        <fullName evidence="1">Ribbon-helix-helix protein CopG domain-containing protein</fullName>
    </recommendedName>
</protein>
<organism evidence="2 3">
    <name type="scientific">Rothia aerolata</name>
    <dbReference type="NCBI Taxonomy" id="1812262"/>
    <lineage>
        <taxon>Bacteria</taxon>
        <taxon>Bacillati</taxon>
        <taxon>Actinomycetota</taxon>
        <taxon>Actinomycetes</taxon>
        <taxon>Micrococcales</taxon>
        <taxon>Micrococcaceae</taxon>
        <taxon>Rothia</taxon>
    </lineage>
</organism>
<name>A0A917IUT9_9MICC</name>
<dbReference type="SUPFAM" id="SSF47598">
    <property type="entry name" value="Ribbon-helix-helix"/>
    <property type="match status" value="1"/>
</dbReference>
<dbReference type="AlphaFoldDB" id="A0A917IUT9"/>
<feature type="domain" description="Ribbon-helix-helix protein CopG" evidence="1">
    <location>
        <begin position="76"/>
        <end position="113"/>
    </location>
</feature>
<evidence type="ECO:0000259" key="1">
    <source>
        <dbReference type="Pfam" id="PF01402"/>
    </source>
</evidence>
<dbReference type="Proteomes" id="UP000600171">
    <property type="component" value="Unassembled WGS sequence"/>
</dbReference>
<dbReference type="InterPro" id="IPR002145">
    <property type="entry name" value="CopG"/>
</dbReference>
<dbReference type="GO" id="GO:0006355">
    <property type="term" value="P:regulation of DNA-templated transcription"/>
    <property type="evidence" value="ECO:0007669"/>
    <property type="project" value="InterPro"/>
</dbReference>
<gene>
    <name evidence="2" type="ORF">GCM10007359_16880</name>
</gene>
<evidence type="ECO:0000313" key="3">
    <source>
        <dbReference type="Proteomes" id="UP000600171"/>
    </source>
</evidence>
<sequence length="114" mass="13102">MSKVEQKMTPQDIEELSEKMADWAESDDFFEAFKGARVRARDEKTVEEMNRLLETIRPGRPAHQVEQNRAGASPTVQFRIPPEIEELLERRAAKEDKSKSEVARQALIQYLATA</sequence>
<dbReference type="Pfam" id="PF01402">
    <property type="entry name" value="RHH_1"/>
    <property type="match status" value="1"/>
</dbReference>
<dbReference type="InterPro" id="IPR010985">
    <property type="entry name" value="Ribbon_hlx_hlx"/>
</dbReference>
<dbReference type="EMBL" id="BMDC01000003">
    <property type="protein sequence ID" value="GGH64513.1"/>
    <property type="molecule type" value="Genomic_DNA"/>
</dbReference>
<evidence type="ECO:0000313" key="2">
    <source>
        <dbReference type="EMBL" id="GGH64513.1"/>
    </source>
</evidence>
<keyword evidence="3" id="KW-1185">Reference proteome</keyword>